<keyword evidence="4" id="KW-1185">Reference proteome</keyword>
<keyword evidence="2" id="KW-0732">Signal</keyword>
<evidence type="ECO:0000256" key="2">
    <source>
        <dbReference type="SAM" id="SignalP"/>
    </source>
</evidence>
<organism evidence="3 4">
    <name type="scientific">Streptomyces chisholmiae</name>
    <dbReference type="NCBI Taxonomy" id="3075540"/>
    <lineage>
        <taxon>Bacteria</taxon>
        <taxon>Bacillati</taxon>
        <taxon>Actinomycetota</taxon>
        <taxon>Actinomycetes</taxon>
        <taxon>Kitasatosporales</taxon>
        <taxon>Streptomycetaceae</taxon>
        <taxon>Streptomyces</taxon>
    </lineage>
</organism>
<feature type="chain" id="PRO_5046628909" evidence="2">
    <location>
        <begin position="23"/>
        <end position="267"/>
    </location>
</feature>
<dbReference type="PROSITE" id="PS51257">
    <property type="entry name" value="PROKAR_LIPOPROTEIN"/>
    <property type="match status" value="1"/>
</dbReference>
<sequence length="267" mass="26415">MSSRLRRGVAAAFFAFPLFALTACGAGFDAETGNVRPDNASAQVDDIKVQSVNLILPEGGDRAGLSARIINNGTEDQTLEAIGLGGPGQQLELTPAEGETRVTVPAGGSVALGGAGNATAVIDDATAADVRLGNAQHLVFLLSEAGEVGLSARVVPATGAYAYYADWAPEPAEEEIVEEAPADGGTEGDAAGEENAEEPGAGTEGAEGDGTEGPGTEGENAEDGPAGAGENAEDAEASAGGETAEGDGTTPEDTGDDDADTGVSPQD</sequence>
<evidence type="ECO:0000256" key="1">
    <source>
        <dbReference type="SAM" id="MobiDB-lite"/>
    </source>
</evidence>
<proteinExistence type="predicted"/>
<feature type="region of interest" description="Disordered" evidence="1">
    <location>
        <begin position="174"/>
        <end position="267"/>
    </location>
</feature>
<name>A0ABU2JRI0_9ACTN</name>
<feature type="compositionally biased region" description="Low complexity" evidence="1">
    <location>
        <begin position="237"/>
        <end position="252"/>
    </location>
</feature>
<protein>
    <submittedName>
        <fullName evidence="3">DUF461 domain-containing protein</fullName>
    </submittedName>
</protein>
<dbReference type="RefSeq" id="WP_311667653.1">
    <property type="nucleotide sequence ID" value="NZ_JAVREO010000008.1"/>
</dbReference>
<reference evidence="4" key="1">
    <citation type="submission" date="2023-07" db="EMBL/GenBank/DDBJ databases">
        <title>30 novel species of actinomycetes from the DSMZ collection.</title>
        <authorList>
            <person name="Nouioui I."/>
        </authorList>
    </citation>
    <scope>NUCLEOTIDE SEQUENCE [LARGE SCALE GENOMIC DNA]</scope>
    <source>
        <strain evidence="4">DSM 44915</strain>
    </source>
</reference>
<accession>A0ABU2JRI0</accession>
<comment type="caution">
    <text evidence="3">The sequence shown here is derived from an EMBL/GenBank/DDBJ whole genome shotgun (WGS) entry which is preliminary data.</text>
</comment>
<evidence type="ECO:0000313" key="4">
    <source>
        <dbReference type="Proteomes" id="UP001183410"/>
    </source>
</evidence>
<dbReference type="Proteomes" id="UP001183410">
    <property type="component" value="Unassembled WGS sequence"/>
</dbReference>
<feature type="signal peptide" evidence="2">
    <location>
        <begin position="1"/>
        <end position="22"/>
    </location>
</feature>
<gene>
    <name evidence="3" type="ORF">RM844_14860</name>
</gene>
<evidence type="ECO:0000313" key="3">
    <source>
        <dbReference type="EMBL" id="MDT0267567.1"/>
    </source>
</evidence>
<dbReference type="EMBL" id="JAVREO010000008">
    <property type="protein sequence ID" value="MDT0267567.1"/>
    <property type="molecule type" value="Genomic_DNA"/>
</dbReference>